<reference evidence="2" key="1">
    <citation type="submission" date="2013-08" db="EMBL/GenBank/DDBJ databases">
        <authorList>
            <person name="Durkin A.S."/>
            <person name="Haft D.R."/>
            <person name="McCorrison J."/>
            <person name="Torralba M."/>
            <person name="Gillis M."/>
            <person name="Haft D.H."/>
            <person name="Methe B."/>
            <person name="Sutton G."/>
            <person name="Nelson K.E."/>
        </authorList>
    </citation>
    <scope>NUCLEOTIDE SEQUENCE [LARGE SCALE GENOMIC DNA]</scope>
    <source>
        <strain evidence="2">F0233</strain>
    </source>
</reference>
<name>U2QT43_9ACTN</name>
<dbReference type="AlphaFoldDB" id="U2QT43"/>
<feature type="compositionally biased region" description="Low complexity" evidence="1">
    <location>
        <begin position="152"/>
        <end position="161"/>
    </location>
</feature>
<comment type="caution">
    <text evidence="2">The sequence shown here is derived from an EMBL/GenBank/DDBJ whole genome shotgun (WGS) entry which is preliminary data.</text>
</comment>
<accession>U2QT43</accession>
<gene>
    <name evidence="2" type="ORF">HMPREF0682_0133</name>
</gene>
<evidence type="ECO:0000313" key="3">
    <source>
        <dbReference type="Proteomes" id="UP000017052"/>
    </source>
</evidence>
<dbReference type="Proteomes" id="UP000017052">
    <property type="component" value="Unassembled WGS sequence"/>
</dbReference>
<feature type="region of interest" description="Disordered" evidence="1">
    <location>
        <begin position="152"/>
        <end position="174"/>
    </location>
</feature>
<sequence>MFLLVDARPLARLVCGVAAALGTIGAGLVLSSPWGLSRPLRDVGACLGVLILVLDAPFMTTLGQQAHPGDRLGPDEYAAGPLDIESRSVLLDLSSLPAQRDELTIQAHDAIVRIIVPADRTVTIEYSCFFSELALPSAGGCASVGSGTWTSTVGPGAPVPDDGTDGTDGAQARPAPGALRVEVRLVRSQMEVVR</sequence>
<evidence type="ECO:0000313" key="2">
    <source>
        <dbReference type="EMBL" id="ERK59394.1"/>
    </source>
</evidence>
<organism evidence="2 3">
    <name type="scientific">Propionibacterium acidifaciens F0233</name>
    <dbReference type="NCBI Taxonomy" id="553198"/>
    <lineage>
        <taxon>Bacteria</taxon>
        <taxon>Bacillati</taxon>
        <taxon>Actinomycetota</taxon>
        <taxon>Actinomycetes</taxon>
        <taxon>Propionibacteriales</taxon>
        <taxon>Propionibacteriaceae</taxon>
        <taxon>Propionibacterium</taxon>
    </lineage>
</organism>
<protein>
    <submittedName>
        <fullName evidence="2">Uncharacterized protein</fullName>
    </submittedName>
</protein>
<keyword evidence="3" id="KW-1185">Reference proteome</keyword>
<dbReference type="EMBL" id="ACVN02000119">
    <property type="protein sequence ID" value="ERK59394.1"/>
    <property type="molecule type" value="Genomic_DNA"/>
</dbReference>
<proteinExistence type="predicted"/>
<evidence type="ECO:0000256" key="1">
    <source>
        <dbReference type="SAM" id="MobiDB-lite"/>
    </source>
</evidence>